<name>A0A9W6STP5_9ACTN</name>
<feature type="region of interest" description="Disordered" evidence="1">
    <location>
        <begin position="1"/>
        <end position="25"/>
    </location>
</feature>
<comment type="caution">
    <text evidence="2">The sequence shown here is derived from an EMBL/GenBank/DDBJ whole genome shotgun (WGS) entry which is preliminary data.</text>
</comment>
<protein>
    <submittedName>
        <fullName evidence="2">Uncharacterized protein</fullName>
    </submittedName>
</protein>
<proteinExistence type="predicted"/>
<evidence type="ECO:0000313" key="2">
    <source>
        <dbReference type="EMBL" id="GLZ81647.1"/>
    </source>
</evidence>
<dbReference type="EMBL" id="BSTX01000006">
    <property type="protein sequence ID" value="GLZ81647.1"/>
    <property type="molecule type" value="Genomic_DNA"/>
</dbReference>
<reference evidence="2" key="1">
    <citation type="submission" date="2023-03" db="EMBL/GenBank/DDBJ databases">
        <title>Actinorhabdospora filicis NBRC 111898.</title>
        <authorList>
            <person name="Ichikawa N."/>
            <person name="Sato H."/>
            <person name="Tonouchi N."/>
        </authorList>
    </citation>
    <scope>NUCLEOTIDE SEQUENCE</scope>
    <source>
        <strain evidence="2">NBRC 111898</strain>
    </source>
</reference>
<evidence type="ECO:0000256" key="1">
    <source>
        <dbReference type="SAM" id="MobiDB-lite"/>
    </source>
</evidence>
<organism evidence="2 3">
    <name type="scientific">Actinorhabdospora filicis</name>
    <dbReference type="NCBI Taxonomy" id="1785913"/>
    <lineage>
        <taxon>Bacteria</taxon>
        <taxon>Bacillati</taxon>
        <taxon>Actinomycetota</taxon>
        <taxon>Actinomycetes</taxon>
        <taxon>Micromonosporales</taxon>
        <taxon>Micromonosporaceae</taxon>
        <taxon>Actinorhabdospora</taxon>
    </lineage>
</organism>
<keyword evidence="3" id="KW-1185">Reference proteome</keyword>
<sequence length="268" mass="28990">MEEERAAVWPPAGARPREDGPPATDPVRAAVLSAQRTVGNREVARTVQRLVDATGRKKAIKSCDDRFLLNMLHVSKRAPGKFTVMGAVWTVEAPDIPAAEKELWRRQAEMFRASGKVSPYTSYEDYLKARGDHAGKYLERAEAGVAAGQVLYHGTTPEAAAAIKGTGLTPAKPAFRGGMWDASRDGFLSLAKLPKGVTIKAGGIVLRVTLVEDDLVKDRWKKAGGADEVVTTITIPVDRLEWIVARPGWGLAKDGEWSAMSAFKGGKK</sequence>
<dbReference type="AlphaFoldDB" id="A0A9W6STP5"/>
<accession>A0A9W6STP5</accession>
<gene>
    <name evidence="2" type="ORF">Afil01_64540</name>
</gene>
<evidence type="ECO:0000313" key="3">
    <source>
        <dbReference type="Proteomes" id="UP001165079"/>
    </source>
</evidence>
<dbReference type="Proteomes" id="UP001165079">
    <property type="component" value="Unassembled WGS sequence"/>
</dbReference>